<dbReference type="EMBL" id="BMAT01007929">
    <property type="protein sequence ID" value="GFR74375.1"/>
    <property type="molecule type" value="Genomic_DNA"/>
</dbReference>
<dbReference type="Proteomes" id="UP000762676">
    <property type="component" value="Unassembled WGS sequence"/>
</dbReference>
<comment type="caution">
    <text evidence="1">The sequence shown here is derived from an EMBL/GenBank/DDBJ whole genome shotgun (WGS) entry which is preliminary data.</text>
</comment>
<evidence type="ECO:0000313" key="1">
    <source>
        <dbReference type="EMBL" id="GFR74375.1"/>
    </source>
</evidence>
<keyword evidence="2" id="KW-1185">Reference proteome</keyword>
<proteinExistence type="predicted"/>
<name>A0AAV4FQ44_9GAST</name>
<dbReference type="AlphaFoldDB" id="A0AAV4FQ44"/>
<accession>A0AAV4FQ44</accession>
<protein>
    <submittedName>
        <fullName evidence="1">Uncharacterized protein</fullName>
    </submittedName>
</protein>
<reference evidence="1 2" key="1">
    <citation type="journal article" date="2021" name="Elife">
        <title>Chloroplast acquisition without the gene transfer in kleptoplastic sea slugs, Plakobranchus ocellatus.</title>
        <authorList>
            <person name="Maeda T."/>
            <person name="Takahashi S."/>
            <person name="Yoshida T."/>
            <person name="Shimamura S."/>
            <person name="Takaki Y."/>
            <person name="Nagai Y."/>
            <person name="Toyoda A."/>
            <person name="Suzuki Y."/>
            <person name="Arimoto A."/>
            <person name="Ishii H."/>
            <person name="Satoh N."/>
            <person name="Nishiyama T."/>
            <person name="Hasebe M."/>
            <person name="Maruyama T."/>
            <person name="Minagawa J."/>
            <person name="Obokata J."/>
            <person name="Shigenobu S."/>
        </authorList>
    </citation>
    <scope>NUCLEOTIDE SEQUENCE [LARGE SCALE GENOMIC DNA]</scope>
</reference>
<gene>
    <name evidence="1" type="ORF">ElyMa_003890600</name>
</gene>
<organism evidence="1 2">
    <name type="scientific">Elysia marginata</name>
    <dbReference type="NCBI Taxonomy" id="1093978"/>
    <lineage>
        <taxon>Eukaryota</taxon>
        <taxon>Metazoa</taxon>
        <taxon>Spiralia</taxon>
        <taxon>Lophotrochozoa</taxon>
        <taxon>Mollusca</taxon>
        <taxon>Gastropoda</taxon>
        <taxon>Heterobranchia</taxon>
        <taxon>Euthyneura</taxon>
        <taxon>Panpulmonata</taxon>
        <taxon>Sacoglossa</taxon>
        <taxon>Placobranchoidea</taxon>
        <taxon>Plakobranchidae</taxon>
        <taxon>Elysia</taxon>
    </lineage>
</organism>
<sequence>MNEIHSFSSQKCPRRLNLSNEKGVSFVRDKSCFSRDLSAQKTTRLTAEGLRAESAPSPYPGLLMRAGSIARHVHMGCTSTMLDPPLGSAHVLRNAKGGLLDRRKHSQGH</sequence>
<evidence type="ECO:0000313" key="2">
    <source>
        <dbReference type="Proteomes" id="UP000762676"/>
    </source>
</evidence>